<evidence type="ECO:0000256" key="1">
    <source>
        <dbReference type="SAM" id="MobiDB-lite"/>
    </source>
</evidence>
<keyword evidence="3" id="KW-1185">Reference proteome</keyword>
<dbReference type="EMBL" id="BAAAHG010000004">
    <property type="protein sequence ID" value="GAA0905240.1"/>
    <property type="molecule type" value="Genomic_DNA"/>
</dbReference>
<reference evidence="2 3" key="1">
    <citation type="journal article" date="2019" name="Int. J. Syst. Evol. Microbiol.">
        <title>The Global Catalogue of Microorganisms (GCM) 10K type strain sequencing project: providing services to taxonomists for standard genome sequencing and annotation.</title>
        <authorList>
            <consortium name="The Broad Institute Genomics Platform"/>
            <consortium name="The Broad Institute Genome Sequencing Center for Infectious Disease"/>
            <person name="Wu L."/>
            <person name="Ma J."/>
        </authorList>
    </citation>
    <scope>NUCLEOTIDE SEQUENCE [LARGE SCALE GENOMIC DNA]</scope>
    <source>
        <strain evidence="2 3">JCM 10673</strain>
    </source>
</reference>
<comment type="caution">
    <text evidence="2">The sequence shown here is derived from an EMBL/GenBank/DDBJ whole genome shotgun (WGS) entry which is preliminary data.</text>
</comment>
<name>A0ABN1NFA2_9ACTN</name>
<evidence type="ECO:0000313" key="3">
    <source>
        <dbReference type="Proteomes" id="UP001501005"/>
    </source>
</evidence>
<proteinExistence type="predicted"/>
<protein>
    <recommendedName>
        <fullName evidence="4">CHAT domain-containing protein</fullName>
    </recommendedName>
</protein>
<accession>A0ABN1NFA2</accession>
<organism evidence="2 3">
    <name type="scientific">Streptomyces thermoalcalitolerans</name>
    <dbReference type="NCBI Taxonomy" id="65605"/>
    <lineage>
        <taxon>Bacteria</taxon>
        <taxon>Bacillati</taxon>
        <taxon>Actinomycetota</taxon>
        <taxon>Actinomycetes</taxon>
        <taxon>Kitasatosporales</taxon>
        <taxon>Streptomycetaceae</taxon>
        <taxon>Streptomyces</taxon>
    </lineage>
</organism>
<gene>
    <name evidence="2" type="ORF">GCM10009549_09330</name>
</gene>
<sequence>MISKQFGGTGNPLASDPDDSTAGACHVSVFQPVEQAELPQAVQEFLKDPAGGRIPLVVTGRPDLTASTELARHLYDGTLLPDPVDHAVLLDEPADLPDGLVDLVRPLARNWLSPADLDRFGHETHGTLLVVGTYPRLRLDPLRALLHRSYRAPDVGLSFLSGRDWRSLLWNVAKQYARTDGTLTRSGLFTDTDRPAPVAGVHTYDDRDFERTDIQAAILDHRWRSVVFQGHGKDDSINLGEFTICGLNPTAPRDLGALGPRCAYGLPCYKPEDKLVPLNQVRAAEVVLSACNSGPLSDLALYDPRYQLLLNALDGPARTVVSAVSVHDSDRPENIAWMRGTGTGADSVDVLNASLAGSHPYPAFMRFGLPSVRSADLPAPQPFDHRPDDLVLTAGTRLTALLTGELLPPQDPLRPRLEKLARKVDQWVARPTSLASQSEREIRASLTADLQSLDHVIAQQVAAAPETELMNYPAYFGDRSRLDEHVDEVVCHCGRPAQRFTRRGLLPHILDTVCVVCLRCGDVVFRVPGAPELQAYAADEVAAGEVLDVRAHLTAARPGPVRLGLFVPSYLRDDTVVEPAVTKIKGSDREAREVSFRVHVAPGTAPQAYYFTVFAVQDLAITTARRHFGVVPRQNRPNPLPKGQP</sequence>
<feature type="region of interest" description="Disordered" evidence="1">
    <location>
        <begin position="1"/>
        <end position="20"/>
    </location>
</feature>
<dbReference type="Proteomes" id="UP001501005">
    <property type="component" value="Unassembled WGS sequence"/>
</dbReference>
<evidence type="ECO:0008006" key="4">
    <source>
        <dbReference type="Google" id="ProtNLM"/>
    </source>
</evidence>
<evidence type="ECO:0000313" key="2">
    <source>
        <dbReference type="EMBL" id="GAA0905240.1"/>
    </source>
</evidence>